<evidence type="ECO:0000313" key="2">
    <source>
        <dbReference type="EMBL" id="CAF4121583.1"/>
    </source>
</evidence>
<organism evidence="1 3">
    <name type="scientific">Rotaria sordida</name>
    <dbReference type="NCBI Taxonomy" id="392033"/>
    <lineage>
        <taxon>Eukaryota</taxon>
        <taxon>Metazoa</taxon>
        <taxon>Spiralia</taxon>
        <taxon>Gnathifera</taxon>
        <taxon>Rotifera</taxon>
        <taxon>Eurotatoria</taxon>
        <taxon>Bdelloidea</taxon>
        <taxon>Philodinida</taxon>
        <taxon>Philodinidae</taxon>
        <taxon>Rotaria</taxon>
    </lineage>
</organism>
<evidence type="ECO:0000313" key="1">
    <source>
        <dbReference type="EMBL" id="CAF1519068.1"/>
    </source>
</evidence>
<feature type="non-terminal residue" evidence="1">
    <location>
        <position position="1"/>
    </location>
</feature>
<protein>
    <submittedName>
        <fullName evidence="1">Uncharacterized protein</fullName>
    </submittedName>
</protein>
<proteinExistence type="predicted"/>
<dbReference type="Proteomes" id="UP000663889">
    <property type="component" value="Unassembled WGS sequence"/>
</dbReference>
<accession>A0A815UPW3</accession>
<dbReference type="AlphaFoldDB" id="A0A815UPW3"/>
<dbReference type="Proteomes" id="UP000663874">
    <property type="component" value="Unassembled WGS sequence"/>
</dbReference>
<comment type="caution">
    <text evidence="1">The sequence shown here is derived from an EMBL/GenBank/DDBJ whole genome shotgun (WGS) entry which is preliminary data.</text>
</comment>
<sequence length="18" mass="1938">ATTPLSATLILIFTELYA</sequence>
<dbReference type="EMBL" id="CAJOBE010011014">
    <property type="protein sequence ID" value="CAF4121583.1"/>
    <property type="molecule type" value="Genomic_DNA"/>
</dbReference>
<dbReference type="EMBL" id="CAJNOU010007121">
    <property type="protein sequence ID" value="CAF1519068.1"/>
    <property type="molecule type" value="Genomic_DNA"/>
</dbReference>
<evidence type="ECO:0000313" key="3">
    <source>
        <dbReference type="Proteomes" id="UP000663889"/>
    </source>
</evidence>
<name>A0A815UPW3_9BILA</name>
<reference evidence="1" key="1">
    <citation type="submission" date="2021-02" db="EMBL/GenBank/DDBJ databases">
        <authorList>
            <person name="Nowell W R."/>
        </authorList>
    </citation>
    <scope>NUCLEOTIDE SEQUENCE</scope>
</reference>
<gene>
    <name evidence="2" type="ORF">FNK824_LOCUS32328</name>
    <name evidence="1" type="ORF">SEV965_LOCUS36934</name>
</gene>